<keyword evidence="2" id="KW-1185">Reference proteome</keyword>
<gene>
    <name evidence="1" type="ORF">DUNSADRAFT_16476</name>
</gene>
<reference evidence="1" key="1">
    <citation type="submission" date="2017-08" db="EMBL/GenBank/DDBJ databases">
        <authorList>
            <person name="Polle J.E."/>
            <person name="Barry K."/>
            <person name="Cushman J."/>
            <person name="Schmutz J."/>
            <person name="Tran D."/>
            <person name="Hathwaick L.T."/>
            <person name="Yim W.C."/>
            <person name="Jenkins J."/>
            <person name="Mckie-Krisberg Z.M."/>
            <person name="Prochnik S."/>
            <person name="Lindquist E."/>
            <person name="Dockter R.B."/>
            <person name="Adam C."/>
            <person name="Molina H."/>
            <person name="Bunkerborg J."/>
            <person name="Jin E."/>
            <person name="Buchheim M."/>
            <person name="Magnuson J."/>
        </authorList>
    </citation>
    <scope>NUCLEOTIDE SEQUENCE</scope>
    <source>
        <strain evidence="1">CCAP 19/18</strain>
    </source>
</reference>
<evidence type="ECO:0000313" key="1">
    <source>
        <dbReference type="EMBL" id="KAF5840535.1"/>
    </source>
</evidence>
<protein>
    <recommendedName>
        <fullName evidence="3">Encoded protein</fullName>
    </recommendedName>
</protein>
<proteinExistence type="predicted"/>
<accession>A0ABQ7H108</accession>
<evidence type="ECO:0000313" key="2">
    <source>
        <dbReference type="Proteomes" id="UP000815325"/>
    </source>
</evidence>
<comment type="caution">
    <text evidence="1">The sequence shown here is derived from an EMBL/GenBank/DDBJ whole genome shotgun (WGS) entry which is preliminary data.</text>
</comment>
<dbReference type="EMBL" id="MU069511">
    <property type="protein sequence ID" value="KAF5840535.1"/>
    <property type="molecule type" value="Genomic_DNA"/>
</dbReference>
<organism evidence="1 2">
    <name type="scientific">Dunaliella salina</name>
    <name type="common">Green alga</name>
    <name type="synonym">Protococcus salinus</name>
    <dbReference type="NCBI Taxonomy" id="3046"/>
    <lineage>
        <taxon>Eukaryota</taxon>
        <taxon>Viridiplantae</taxon>
        <taxon>Chlorophyta</taxon>
        <taxon>core chlorophytes</taxon>
        <taxon>Chlorophyceae</taxon>
        <taxon>CS clade</taxon>
        <taxon>Chlamydomonadales</taxon>
        <taxon>Dunaliellaceae</taxon>
        <taxon>Dunaliella</taxon>
    </lineage>
</organism>
<name>A0ABQ7H108_DUNSA</name>
<evidence type="ECO:0008006" key="3">
    <source>
        <dbReference type="Google" id="ProtNLM"/>
    </source>
</evidence>
<sequence length="86" mass="9486">MITQAAGGCTAGVTCTVQEDAPPVLESPALLSLLDEQKRVESLISQRRTDIRDSFKSMDRHKRKIRVTVTNTHANQQPPQVCTGPR</sequence>
<dbReference type="Proteomes" id="UP000815325">
    <property type="component" value="Unassembled WGS sequence"/>
</dbReference>